<organism evidence="2 3">
    <name type="scientific">Dasania phycosphaerae</name>
    <dbReference type="NCBI Taxonomy" id="2950436"/>
    <lineage>
        <taxon>Bacteria</taxon>
        <taxon>Pseudomonadati</taxon>
        <taxon>Pseudomonadota</taxon>
        <taxon>Gammaproteobacteria</taxon>
        <taxon>Cellvibrionales</taxon>
        <taxon>Spongiibacteraceae</taxon>
        <taxon>Dasania</taxon>
    </lineage>
</organism>
<accession>A0A9J6RKF7</accession>
<evidence type="ECO:0000313" key="2">
    <source>
        <dbReference type="EMBL" id="MCZ0864712.1"/>
    </source>
</evidence>
<dbReference type="Pfam" id="PF04073">
    <property type="entry name" value="tRNA_edit"/>
    <property type="match status" value="1"/>
</dbReference>
<reference evidence="2 3" key="1">
    <citation type="submission" date="2022-12" db="EMBL/GenBank/DDBJ databases">
        <title>Dasania phycosphaerae sp. nov., isolated from particulate material of the south coast of Korea.</title>
        <authorList>
            <person name="Jiang Y."/>
        </authorList>
    </citation>
    <scope>NUCLEOTIDE SEQUENCE [LARGE SCALE GENOMIC DNA]</scope>
    <source>
        <strain evidence="2 3">GY-19</strain>
    </source>
</reference>
<gene>
    <name evidence="2" type="ORF">O0V09_05840</name>
</gene>
<name>A0A9J6RKF7_9GAMM</name>
<evidence type="ECO:0000313" key="3">
    <source>
        <dbReference type="Proteomes" id="UP001069090"/>
    </source>
</evidence>
<protein>
    <submittedName>
        <fullName evidence="2">YbaK/EbsC family protein</fullName>
    </submittedName>
</protein>
<dbReference type="InterPro" id="IPR007214">
    <property type="entry name" value="YbaK/aa-tRNA-synth-assoc-dom"/>
</dbReference>
<proteinExistence type="predicted"/>
<comment type="caution">
    <text evidence="2">The sequence shown here is derived from an EMBL/GenBank/DDBJ whole genome shotgun (WGS) entry which is preliminary data.</text>
</comment>
<dbReference type="Gene3D" id="3.90.960.10">
    <property type="entry name" value="YbaK/aminoacyl-tRNA synthetase-associated domain"/>
    <property type="match status" value="1"/>
</dbReference>
<dbReference type="CDD" id="cd04332">
    <property type="entry name" value="YbaK_like"/>
    <property type="match status" value="1"/>
</dbReference>
<dbReference type="EMBL" id="JAPTGG010000003">
    <property type="protein sequence ID" value="MCZ0864712.1"/>
    <property type="molecule type" value="Genomic_DNA"/>
</dbReference>
<evidence type="ECO:0000259" key="1">
    <source>
        <dbReference type="Pfam" id="PF04073"/>
    </source>
</evidence>
<feature type="domain" description="YbaK/aminoacyl-tRNA synthetase-associated" evidence="1">
    <location>
        <begin position="22"/>
        <end position="141"/>
    </location>
</feature>
<dbReference type="RefSeq" id="WP_258330862.1">
    <property type="nucleotide sequence ID" value="NZ_JAPTGG010000003.1"/>
</dbReference>
<keyword evidence="3" id="KW-1185">Reference proteome</keyword>
<dbReference type="InterPro" id="IPR036754">
    <property type="entry name" value="YbaK/aa-tRNA-synt-asso_dom_sf"/>
</dbReference>
<dbReference type="Proteomes" id="UP001069090">
    <property type="component" value="Unassembled WGS sequence"/>
</dbReference>
<dbReference type="AlphaFoldDB" id="A0A9J6RKF7"/>
<dbReference type="SUPFAM" id="SSF55826">
    <property type="entry name" value="YbaK/ProRS associated domain"/>
    <property type="match status" value="1"/>
</dbReference>
<sequence>MPSKLLLDYLQRTGAQYQQVQHPVTFTSAQLAEYARHNGSSLAKVTMVKLDGELAMVVLPASHTVHCDLLASALMVDKVEVAQEHEFGHRFPRCELGAIPPFGHLFGVTAYMMPIFDEYASIAFNAGSHTEMIIMPFREYERVAHVETVPRGVVPPSWSKVCELGNVPRRILRSH</sequence>
<dbReference type="GO" id="GO:0002161">
    <property type="term" value="F:aminoacyl-tRNA deacylase activity"/>
    <property type="evidence" value="ECO:0007669"/>
    <property type="project" value="InterPro"/>
</dbReference>